<feature type="region of interest" description="Disordered" evidence="1">
    <location>
        <begin position="68"/>
        <end position="99"/>
    </location>
</feature>
<evidence type="ECO:0000256" key="1">
    <source>
        <dbReference type="SAM" id="MobiDB-lite"/>
    </source>
</evidence>
<reference evidence="2" key="1">
    <citation type="journal article" date="2015" name="Nature">
        <title>Complex archaea that bridge the gap between prokaryotes and eukaryotes.</title>
        <authorList>
            <person name="Spang A."/>
            <person name="Saw J.H."/>
            <person name="Jorgensen S.L."/>
            <person name="Zaremba-Niedzwiedzka K."/>
            <person name="Martijn J."/>
            <person name="Lind A.E."/>
            <person name="van Eijk R."/>
            <person name="Schleper C."/>
            <person name="Guy L."/>
            <person name="Ettema T.J."/>
        </authorList>
    </citation>
    <scope>NUCLEOTIDE SEQUENCE</scope>
</reference>
<organism evidence="2">
    <name type="scientific">marine sediment metagenome</name>
    <dbReference type="NCBI Taxonomy" id="412755"/>
    <lineage>
        <taxon>unclassified sequences</taxon>
        <taxon>metagenomes</taxon>
        <taxon>ecological metagenomes</taxon>
    </lineage>
</organism>
<sequence>MKPLSELVTELRVRQTECGKDLEEPLAALAHYCWKEAADELQAWLREAEKWVASNEYQAVKLLGETGNPQVNSEHALREPLGTTQKATPTPAGKPLEED</sequence>
<name>A0A0F9BGL6_9ZZZZ</name>
<dbReference type="EMBL" id="LAZR01037874">
    <property type="protein sequence ID" value="KKL21044.1"/>
    <property type="molecule type" value="Genomic_DNA"/>
</dbReference>
<proteinExistence type="predicted"/>
<comment type="caution">
    <text evidence="2">The sequence shown here is derived from an EMBL/GenBank/DDBJ whole genome shotgun (WGS) entry which is preliminary data.</text>
</comment>
<gene>
    <name evidence="2" type="ORF">LCGC14_2449370</name>
</gene>
<accession>A0A0F9BGL6</accession>
<protein>
    <submittedName>
        <fullName evidence="2">Uncharacterized protein</fullName>
    </submittedName>
</protein>
<dbReference type="AlphaFoldDB" id="A0A0F9BGL6"/>
<evidence type="ECO:0000313" key="2">
    <source>
        <dbReference type="EMBL" id="KKL21044.1"/>
    </source>
</evidence>